<evidence type="ECO:0000256" key="1">
    <source>
        <dbReference type="ARBA" id="ARBA00004123"/>
    </source>
</evidence>
<dbReference type="AlphaFoldDB" id="A0A9Q1MU86"/>
<proteinExistence type="predicted"/>
<accession>A0A9Q1MU86</accession>
<organism evidence="7 8">
    <name type="scientific">Anisodus acutangulus</name>
    <dbReference type="NCBI Taxonomy" id="402998"/>
    <lineage>
        <taxon>Eukaryota</taxon>
        <taxon>Viridiplantae</taxon>
        <taxon>Streptophyta</taxon>
        <taxon>Embryophyta</taxon>
        <taxon>Tracheophyta</taxon>
        <taxon>Spermatophyta</taxon>
        <taxon>Magnoliopsida</taxon>
        <taxon>eudicotyledons</taxon>
        <taxon>Gunneridae</taxon>
        <taxon>Pentapetalae</taxon>
        <taxon>asterids</taxon>
        <taxon>lamiids</taxon>
        <taxon>Solanales</taxon>
        <taxon>Solanaceae</taxon>
        <taxon>Solanoideae</taxon>
        <taxon>Hyoscyameae</taxon>
        <taxon>Anisodus</taxon>
    </lineage>
</organism>
<evidence type="ECO:0000313" key="7">
    <source>
        <dbReference type="EMBL" id="KAJ8564879.1"/>
    </source>
</evidence>
<dbReference type="SUPFAM" id="SSF101936">
    <property type="entry name" value="DNA-binding pseudobarrel domain"/>
    <property type="match status" value="1"/>
</dbReference>
<comment type="subcellular location">
    <subcellularLocation>
        <location evidence="1">Nucleus</location>
    </subcellularLocation>
</comment>
<dbReference type="InterPro" id="IPR015300">
    <property type="entry name" value="DNA-bd_pseudobarrel_sf"/>
</dbReference>
<keyword evidence="8" id="KW-1185">Reference proteome</keyword>
<keyword evidence="4" id="KW-0804">Transcription</keyword>
<protein>
    <recommendedName>
        <fullName evidence="6">TF-B3 domain-containing protein</fullName>
    </recommendedName>
</protein>
<evidence type="ECO:0000256" key="3">
    <source>
        <dbReference type="ARBA" id="ARBA00023125"/>
    </source>
</evidence>
<dbReference type="InterPro" id="IPR003340">
    <property type="entry name" value="B3_DNA-bd"/>
</dbReference>
<reference evidence="8" key="1">
    <citation type="journal article" date="2023" name="Proc. Natl. Acad. Sci. U.S.A.">
        <title>Genomic and structural basis for evolution of tropane alkaloid biosynthesis.</title>
        <authorList>
            <person name="Wanga Y.-J."/>
            <person name="Taina T."/>
            <person name="Yua J.-Y."/>
            <person name="Lia J."/>
            <person name="Xua B."/>
            <person name="Chenc J."/>
            <person name="D'Auriad J.C."/>
            <person name="Huanga J.-P."/>
            <person name="Huanga S.-X."/>
        </authorList>
    </citation>
    <scope>NUCLEOTIDE SEQUENCE [LARGE SCALE GENOMIC DNA]</scope>
    <source>
        <strain evidence="8">cv. KIB-2019</strain>
    </source>
</reference>
<dbReference type="PANTHER" id="PTHR31920:SF122">
    <property type="entry name" value="B3 DOMAIN-CONTAINING PROTEIN REM23"/>
    <property type="match status" value="1"/>
</dbReference>
<dbReference type="Pfam" id="PF02362">
    <property type="entry name" value="B3"/>
    <property type="match status" value="1"/>
</dbReference>
<evidence type="ECO:0000313" key="8">
    <source>
        <dbReference type="Proteomes" id="UP001152561"/>
    </source>
</evidence>
<keyword evidence="3" id="KW-0238">DNA-binding</keyword>
<dbReference type="SMART" id="SM01019">
    <property type="entry name" value="B3"/>
    <property type="match status" value="1"/>
</dbReference>
<feature type="domain" description="TF-B3" evidence="6">
    <location>
        <begin position="32"/>
        <end position="110"/>
    </location>
</feature>
<dbReference type="GO" id="GO:0003677">
    <property type="term" value="F:DNA binding"/>
    <property type="evidence" value="ECO:0007669"/>
    <property type="project" value="UniProtKB-KW"/>
</dbReference>
<evidence type="ECO:0000259" key="6">
    <source>
        <dbReference type="PROSITE" id="PS50863"/>
    </source>
</evidence>
<dbReference type="GO" id="GO:0005634">
    <property type="term" value="C:nucleus"/>
    <property type="evidence" value="ECO:0007669"/>
    <property type="project" value="UniProtKB-SubCell"/>
</dbReference>
<gene>
    <name evidence="7" type="ORF">K7X08_001339</name>
</gene>
<dbReference type="PROSITE" id="PS50863">
    <property type="entry name" value="B3"/>
    <property type="match status" value="1"/>
</dbReference>
<keyword evidence="2" id="KW-0805">Transcription regulation</keyword>
<dbReference type="InterPro" id="IPR050655">
    <property type="entry name" value="Plant_B3_domain"/>
</dbReference>
<dbReference type="PANTHER" id="PTHR31920">
    <property type="entry name" value="B3 DOMAIN-CONTAINING"/>
    <property type="match status" value="1"/>
</dbReference>
<comment type="caution">
    <text evidence="7">The sequence shown here is derived from an EMBL/GenBank/DDBJ whole genome shotgun (WGS) entry which is preliminary data.</text>
</comment>
<dbReference type="EMBL" id="JAJAGQ010000004">
    <property type="protein sequence ID" value="KAJ8564879.1"/>
    <property type="molecule type" value="Genomic_DNA"/>
</dbReference>
<dbReference type="Proteomes" id="UP001152561">
    <property type="component" value="Unassembled WGS sequence"/>
</dbReference>
<dbReference type="Gene3D" id="2.40.330.10">
    <property type="entry name" value="DNA-binding pseudobarrel domain"/>
    <property type="match status" value="1"/>
</dbReference>
<dbReference type="OrthoDB" id="912105at2759"/>
<sequence length="114" mass="13684">MAEGTVRMNSINRDGSPCFYKIILDPDQIEELRIPSEFVKHIIEETVETTLIKWLCGKYWNMKLCEDENGMFFHGGWKKFSMEQHLEWGDFLLFQYDGRMTFYVRIFDKNGLER</sequence>
<evidence type="ECO:0000256" key="2">
    <source>
        <dbReference type="ARBA" id="ARBA00023015"/>
    </source>
</evidence>
<keyword evidence="5" id="KW-0539">Nucleus</keyword>
<evidence type="ECO:0000256" key="5">
    <source>
        <dbReference type="ARBA" id="ARBA00023242"/>
    </source>
</evidence>
<name>A0A9Q1MU86_9SOLA</name>
<evidence type="ECO:0000256" key="4">
    <source>
        <dbReference type="ARBA" id="ARBA00023163"/>
    </source>
</evidence>
<dbReference type="CDD" id="cd10017">
    <property type="entry name" value="B3_DNA"/>
    <property type="match status" value="1"/>
</dbReference>